<evidence type="ECO:0000256" key="1">
    <source>
        <dbReference type="ARBA" id="ARBA00004613"/>
    </source>
</evidence>
<sequence>MKVGIGKGRGKAEKAHDDDDHDLTDGHGSGHDRDGKSGLGLGHDREDKNGRALGHRDHDDEADHSDDIDIQEDVTSNIDAGAMLEELCNADSILFVGDSSDETIAGKCNNDELYGGRGSDTISGGKGNDYLSGNWGDDILIGGEGADTFSFDGDFDRDTVTDFSLSDGDRLDFIFYEQHQSDWTAQMLVDLFVQSGDDAILELPSSDDVVVLANTDVSSLSVDIVSVTHLYVQDEFLT</sequence>
<dbReference type="InterPro" id="IPR018511">
    <property type="entry name" value="Hemolysin-typ_Ca-bd_CS"/>
</dbReference>
<dbReference type="PANTHER" id="PTHR38340:SF1">
    <property type="entry name" value="S-LAYER PROTEIN"/>
    <property type="match status" value="1"/>
</dbReference>
<evidence type="ECO:0000313" key="4">
    <source>
        <dbReference type="EMBL" id="PZX16929.1"/>
    </source>
</evidence>
<gene>
    <name evidence="4" type="ORF">LX81_01559</name>
</gene>
<dbReference type="Gene3D" id="2.150.10.10">
    <property type="entry name" value="Serralysin-like metalloprotease, C-terminal"/>
    <property type="match status" value="1"/>
</dbReference>
<dbReference type="PRINTS" id="PR00313">
    <property type="entry name" value="CABNDNGRPT"/>
</dbReference>
<evidence type="ECO:0000313" key="5">
    <source>
        <dbReference type="Proteomes" id="UP000248916"/>
    </source>
</evidence>
<proteinExistence type="predicted"/>
<evidence type="ECO:0000256" key="2">
    <source>
        <dbReference type="ARBA" id="ARBA00022525"/>
    </source>
</evidence>
<reference evidence="4 5" key="1">
    <citation type="submission" date="2018-06" db="EMBL/GenBank/DDBJ databases">
        <title>Genomic Encyclopedia of Archaeal and Bacterial Type Strains, Phase II (KMG-II): from individual species to whole genera.</title>
        <authorList>
            <person name="Goeker M."/>
        </authorList>
    </citation>
    <scope>NUCLEOTIDE SEQUENCE [LARGE SCALE GENOMIC DNA]</scope>
    <source>
        <strain evidence="4 5">DSM 22009</strain>
    </source>
</reference>
<feature type="compositionally biased region" description="Basic and acidic residues" evidence="3">
    <location>
        <begin position="10"/>
        <end position="67"/>
    </location>
</feature>
<keyword evidence="5" id="KW-1185">Reference proteome</keyword>
<protein>
    <submittedName>
        <fullName evidence="4">Hemolysin type calcium-binding protein</fullName>
    </submittedName>
</protein>
<dbReference type="OrthoDB" id="7667126at2"/>
<dbReference type="SUPFAM" id="SSF51120">
    <property type="entry name" value="beta-Roll"/>
    <property type="match status" value="1"/>
</dbReference>
<dbReference type="InterPro" id="IPR050557">
    <property type="entry name" value="RTX_toxin/Mannuronan_C5-epim"/>
</dbReference>
<dbReference type="RefSeq" id="WP_111536734.1">
    <property type="nucleotide sequence ID" value="NZ_QKZL01000005.1"/>
</dbReference>
<organism evidence="4 5">
    <name type="scientific">Palleronia aestuarii</name>
    <dbReference type="NCBI Taxonomy" id="568105"/>
    <lineage>
        <taxon>Bacteria</taxon>
        <taxon>Pseudomonadati</taxon>
        <taxon>Pseudomonadota</taxon>
        <taxon>Alphaproteobacteria</taxon>
        <taxon>Rhodobacterales</taxon>
        <taxon>Roseobacteraceae</taxon>
        <taxon>Palleronia</taxon>
    </lineage>
</organism>
<dbReference type="InterPro" id="IPR011049">
    <property type="entry name" value="Serralysin-like_metalloprot_C"/>
</dbReference>
<evidence type="ECO:0000256" key="3">
    <source>
        <dbReference type="SAM" id="MobiDB-lite"/>
    </source>
</evidence>
<dbReference type="PANTHER" id="PTHR38340">
    <property type="entry name" value="S-LAYER PROTEIN"/>
    <property type="match status" value="1"/>
</dbReference>
<dbReference type="AlphaFoldDB" id="A0A2W7Q5E0"/>
<dbReference type="EMBL" id="QKZL01000005">
    <property type="protein sequence ID" value="PZX16929.1"/>
    <property type="molecule type" value="Genomic_DNA"/>
</dbReference>
<dbReference type="PROSITE" id="PS00330">
    <property type="entry name" value="HEMOLYSIN_CALCIUM"/>
    <property type="match status" value="2"/>
</dbReference>
<accession>A0A2W7Q5E0</accession>
<keyword evidence="2" id="KW-0964">Secreted</keyword>
<comment type="caution">
    <text evidence="4">The sequence shown here is derived from an EMBL/GenBank/DDBJ whole genome shotgun (WGS) entry which is preliminary data.</text>
</comment>
<comment type="subcellular location">
    <subcellularLocation>
        <location evidence="1">Secreted</location>
    </subcellularLocation>
</comment>
<dbReference type="Proteomes" id="UP000248916">
    <property type="component" value="Unassembled WGS sequence"/>
</dbReference>
<feature type="region of interest" description="Disordered" evidence="3">
    <location>
        <begin position="1"/>
        <end position="69"/>
    </location>
</feature>
<name>A0A2W7Q5E0_9RHOB</name>
<dbReference type="GO" id="GO:0005576">
    <property type="term" value="C:extracellular region"/>
    <property type="evidence" value="ECO:0007669"/>
    <property type="project" value="UniProtKB-SubCell"/>
</dbReference>
<dbReference type="GO" id="GO:0005509">
    <property type="term" value="F:calcium ion binding"/>
    <property type="evidence" value="ECO:0007669"/>
    <property type="project" value="InterPro"/>
</dbReference>
<dbReference type="InterPro" id="IPR001343">
    <property type="entry name" value="Hemolysn_Ca-bd"/>
</dbReference>
<dbReference type="Pfam" id="PF00353">
    <property type="entry name" value="HemolysinCabind"/>
    <property type="match status" value="1"/>
</dbReference>